<accession>K8DY73</accession>
<evidence type="ECO:0000256" key="1">
    <source>
        <dbReference type="ARBA" id="ARBA00022801"/>
    </source>
</evidence>
<dbReference type="OrthoDB" id="1719946at2"/>
<reference evidence="2 3" key="1">
    <citation type="journal article" date="2013" name="Genome Announc.">
        <title>Genome Sequence of the Sulfate-Reducing Bacterium Desulfotomaculum hydrothermale Lam5(T).</title>
        <authorList>
            <person name="Amin O."/>
            <person name="Fardeau M.L."/>
            <person name="Valette O."/>
            <person name="Hirschler-Rea A."/>
            <person name="Barbe V."/>
            <person name="Medigue C."/>
            <person name="Vacherie B."/>
            <person name="Ollivier B."/>
            <person name="Bertin P.N."/>
            <person name="Dolla A."/>
        </authorList>
    </citation>
    <scope>NUCLEOTIDE SEQUENCE [LARGE SCALE GENOMIC DNA]</scope>
    <source>
        <strain evidence="3">Lam5 / DSM 18033</strain>
    </source>
</reference>
<dbReference type="EMBL" id="CAOS01000004">
    <property type="protein sequence ID" value="CCO07704.1"/>
    <property type="molecule type" value="Genomic_DNA"/>
</dbReference>
<comment type="caution">
    <text evidence="2">The sequence shown here is derived from an EMBL/GenBank/DDBJ whole genome shotgun (WGS) entry which is preliminary data.</text>
</comment>
<dbReference type="InterPro" id="IPR011604">
    <property type="entry name" value="PDDEXK-like_dom_sf"/>
</dbReference>
<dbReference type="GO" id="GO:0016787">
    <property type="term" value="F:hydrolase activity"/>
    <property type="evidence" value="ECO:0007669"/>
    <property type="project" value="UniProtKB-KW"/>
</dbReference>
<dbReference type="Proteomes" id="UP000009315">
    <property type="component" value="Unassembled WGS sequence"/>
</dbReference>
<dbReference type="RefSeq" id="WP_008410707.1">
    <property type="nucleotide sequence ID" value="NZ_CAOS01000004.1"/>
</dbReference>
<gene>
    <name evidence="2" type="ORF">DESHY_120068</name>
</gene>
<proteinExistence type="predicted"/>
<dbReference type="STRING" id="1121428.DESHY_120068"/>
<dbReference type="Gene3D" id="3.90.320.10">
    <property type="match status" value="1"/>
</dbReference>
<dbReference type="eggNOG" id="COG4343">
    <property type="taxonomic scope" value="Bacteria"/>
</dbReference>
<protein>
    <submittedName>
        <fullName evidence="2">CRISPR-associated protein, Csa1 family</fullName>
    </submittedName>
</protein>
<keyword evidence="3" id="KW-1185">Reference proteome</keyword>
<keyword evidence="1" id="KW-0378">Hydrolase</keyword>
<evidence type="ECO:0000313" key="2">
    <source>
        <dbReference type="EMBL" id="CCO07704.1"/>
    </source>
</evidence>
<evidence type="ECO:0000313" key="3">
    <source>
        <dbReference type="Proteomes" id="UP000009315"/>
    </source>
</evidence>
<organism evidence="2 3">
    <name type="scientific">Desulforamulus hydrothermalis Lam5 = DSM 18033</name>
    <dbReference type="NCBI Taxonomy" id="1121428"/>
    <lineage>
        <taxon>Bacteria</taxon>
        <taxon>Bacillati</taxon>
        <taxon>Bacillota</taxon>
        <taxon>Clostridia</taxon>
        <taxon>Eubacteriales</taxon>
        <taxon>Peptococcaceae</taxon>
        <taxon>Desulforamulus</taxon>
    </lineage>
</organism>
<name>K8DY73_9FIRM</name>
<dbReference type="AlphaFoldDB" id="K8DY73"/>
<sequence>MYFLSDEEKKHLLKGYLPRSRQTYIVDELRGWNWHQPPLLPPYELKLGAYEIANAYCPSYRDLYLRRVQKVRSQPNLAMLRGAFLHDILVKEIIAAKKIIYKTGIASYKTIFKQLEKREPYKVPDNFQLNDKEKACLEREAEIIVKFERQRLTSRIHDVLVKQPYIGEDSLVNIAVPLVVEQKLDGSFLGMSAHLSIDAYTFSEPMILDLKFGEKKSFHRLQTTAYALAMEAIYEFPVNLGCIVYAKIKDDRLFIEKDIHIIDEELRQWFIEERDEKMRLVEEEIDPGVKDCLDTCPYYQFCH</sequence>
<dbReference type="InterPro" id="IPR009260">
    <property type="entry name" value="CRISPR-ass_Csa1"/>
</dbReference>
<dbReference type="NCBIfam" id="TIGR01896">
    <property type="entry name" value="cas_AF1879"/>
    <property type="match status" value="1"/>
</dbReference>
<dbReference type="Pfam" id="PF06023">
    <property type="entry name" value="Csa1"/>
    <property type="match status" value="1"/>
</dbReference>